<keyword evidence="1" id="KW-0812">Transmembrane</keyword>
<dbReference type="Proteomes" id="UP000282106">
    <property type="component" value="Unassembled WGS sequence"/>
</dbReference>
<evidence type="ECO:0000256" key="1">
    <source>
        <dbReference type="SAM" id="Phobius"/>
    </source>
</evidence>
<name>A0A3N0V9T3_9GAMM</name>
<keyword evidence="1" id="KW-0472">Membrane</keyword>
<feature type="transmembrane region" description="Helical" evidence="1">
    <location>
        <begin position="37"/>
        <end position="57"/>
    </location>
</feature>
<dbReference type="GO" id="GO:0016787">
    <property type="term" value="F:hydrolase activity"/>
    <property type="evidence" value="ECO:0007669"/>
    <property type="project" value="UniProtKB-KW"/>
</dbReference>
<evidence type="ECO:0000313" key="3">
    <source>
        <dbReference type="Proteomes" id="UP000282106"/>
    </source>
</evidence>
<gene>
    <name evidence="2" type="ORF">ED208_10060</name>
</gene>
<dbReference type="InterPro" id="IPR029058">
    <property type="entry name" value="AB_hydrolase_fold"/>
</dbReference>
<dbReference type="PANTHER" id="PTHR13617:SF14">
    <property type="entry name" value="PROTEIN ABHD18"/>
    <property type="match status" value="1"/>
</dbReference>
<feature type="transmembrane region" description="Helical" evidence="1">
    <location>
        <begin position="69"/>
        <end position="87"/>
    </location>
</feature>
<proteinExistence type="predicted"/>
<evidence type="ECO:0000313" key="2">
    <source>
        <dbReference type="EMBL" id="ROH89475.1"/>
    </source>
</evidence>
<organism evidence="2 3">
    <name type="scientific">Stagnimonas aquatica</name>
    <dbReference type="NCBI Taxonomy" id="2689987"/>
    <lineage>
        <taxon>Bacteria</taxon>
        <taxon>Pseudomonadati</taxon>
        <taxon>Pseudomonadota</taxon>
        <taxon>Gammaproteobacteria</taxon>
        <taxon>Nevskiales</taxon>
        <taxon>Nevskiaceae</taxon>
        <taxon>Stagnimonas</taxon>
    </lineage>
</organism>
<dbReference type="Gene3D" id="3.40.50.1820">
    <property type="entry name" value="alpha/beta hydrolase"/>
    <property type="match status" value="1"/>
</dbReference>
<keyword evidence="3" id="KW-1185">Reference proteome</keyword>
<accession>A0A3N0V9T3</accession>
<keyword evidence="2" id="KW-0378">Hydrolase</keyword>
<dbReference type="InParanoid" id="A0A3N0V9T3"/>
<reference evidence="2 3" key="1">
    <citation type="submission" date="2018-10" db="EMBL/GenBank/DDBJ databases">
        <authorList>
            <person name="Chen W.-M."/>
        </authorList>
    </citation>
    <scope>NUCLEOTIDE SEQUENCE [LARGE SCALE GENOMIC DNA]</scope>
    <source>
        <strain evidence="2 3">THS-13</strain>
    </source>
</reference>
<protein>
    <submittedName>
        <fullName evidence="2">Alpha/beta hydrolase</fullName>
    </submittedName>
</protein>
<dbReference type="RefSeq" id="WP_123211772.1">
    <property type="nucleotide sequence ID" value="NZ_RJVO01000004.1"/>
</dbReference>
<dbReference type="SUPFAM" id="SSF53474">
    <property type="entry name" value="alpha/beta-Hydrolases"/>
    <property type="match status" value="1"/>
</dbReference>
<dbReference type="AlphaFoldDB" id="A0A3N0V9T3"/>
<comment type="caution">
    <text evidence="2">The sequence shown here is derived from an EMBL/GenBank/DDBJ whole genome shotgun (WGS) entry which is preliminary data.</text>
</comment>
<dbReference type="EMBL" id="RJVO01000004">
    <property type="protein sequence ID" value="ROH89475.1"/>
    <property type="molecule type" value="Genomic_DNA"/>
</dbReference>
<sequence length="473" mass="52028">MSQPAAHLPQRPPRAFEWRAFIPLSAAIAWLGGGSGWAWWLCAALPVAYLLTASVALFAKIHDLRVHQLHAAGGFLGSLLAIPALFIGGGEALFAGALSAWAFVTAGRIAVEYEPRYHGASEPEARLSVDAKAALDETVLAYFVGVAKVPAGSSAEAMCLEALRLEAVLKEQGWAGDIDSYHQTPRAPEAVVAEPQRWRGIDYERISYPSGFLPRPELPGAAAWAAHPANPRMQLRVFRHGGAPRPWLMCIHGYRMGADWMDFSLFDPGWLHRKLGLNLILPVLPLHGLRRIGRQSGDHYLDGDLLDLLHAQTQALWDLRKALAWLRDREPGAQVGVYGVSLGGYNASLLATADADLSFVVGGVPLADVARALWRNLPQVHERFYAQHGLSEARYRDILRPVSPLARPALPAAERLHLFAASADRLVTPDHPLKLSAHWQRPVHWYQGSHLSIRRERVTREVVELAVKSAGWK</sequence>
<keyword evidence="1" id="KW-1133">Transmembrane helix</keyword>
<dbReference type="PANTHER" id="PTHR13617">
    <property type="entry name" value="PROTEIN ABHD18"/>
    <property type="match status" value="1"/>
</dbReference>